<dbReference type="PANTHER" id="PTHR43798">
    <property type="entry name" value="MONOACYLGLYCEROL LIPASE"/>
    <property type="match status" value="1"/>
</dbReference>
<dbReference type="Pfam" id="PF00561">
    <property type="entry name" value="Abhydrolase_1"/>
    <property type="match status" value="1"/>
</dbReference>
<protein>
    <submittedName>
        <fullName evidence="4">Alpha/beta fold hydrolase</fullName>
    </submittedName>
</protein>
<evidence type="ECO:0000256" key="1">
    <source>
        <dbReference type="ARBA" id="ARBA00022801"/>
    </source>
</evidence>
<dbReference type="EMBL" id="JBIGHZ010000005">
    <property type="protein sequence ID" value="MFG6449505.1"/>
    <property type="molecule type" value="Genomic_DNA"/>
</dbReference>
<sequence length="297" mass="31795">MNISTRTLARLTLSTALLALSSTGSWAQQQVQAGDITITVRGEGKPVLMIPGLNSAASTWEDTCTALQPGVQCHMAQLPGFAGAPASERYRAGVIASATADLNAYLKQRPMPVVGHSLGGVIALNMALQPQARVKRLVIVDSLPFFSAMQNPAMTPEQTRPMAEAQRSAMIAGGMSEEAQRAMLARMAATMAQDSQRQAAIVQWGMSSDRSTTAQAMFDMTQTDLRAAIAGIQVPTTVLGSWAAYKPFGSTKESTQAIFQTQFQALKPLELRMSESGYHFLMWDDAALVTAAIRNAL</sequence>
<feature type="domain" description="AB hydrolase-1" evidence="3">
    <location>
        <begin position="45"/>
        <end position="198"/>
    </location>
</feature>
<name>A0ABW7FYR3_9BURK</name>
<gene>
    <name evidence="4" type="ORF">ACG0Z6_14855</name>
</gene>
<dbReference type="GO" id="GO:0016787">
    <property type="term" value="F:hydrolase activity"/>
    <property type="evidence" value="ECO:0007669"/>
    <property type="project" value="UniProtKB-KW"/>
</dbReference>
<feature type="signal peptide" evidence="2">
    <location>
        <begin position="1"/>
        <end position="27"/>
    </location>
</feature>
<dbReference type="InterPro" id="IPR000073">
    <property type="entry name" value="AB_hydrolase_1"/>
</dbReference>
<dbReference type="InterPro" id="IPR029058">
    <property type="entry name" value="AB_hydrolase_fold"/>
</dbReference>
<dbReference type="RefSeq" id="WP_394462751.1">
    <property type="nucleotide sequence ID" value="NZ_JBIGHZ010000005.1"/>
</dbReference>
<dbReference type="InterPro" id="IPR050266">
    <property type="entry name" value="AB_hydrolase_sf"/>
</dbReference>
<accession>A0ABW7FYR3</accession>
<dbReference type="SUPFAM" id="SSF53474">
    <property type="entry name" value="alpha/beta-Hydrolases"/>
    <property type="match status" value="1"/>
</dbReference>
<evidence type="ECO:0000313" key="5">
    <source>
        <dbReference type="Proteomes" id="UP001606099"/>
    </source>
</evidence>
<evidence type="ECO:0000256" key="2">
    <source>
        <dbReference type="SAM" id="SignalP"/>
    </source>
</evidence>
<feature type="chain" id="PRO_5047463818" evidence="2">
    <location>
        <begin position="28"/>
        <end position="297"/>
    </location>
</feature>
<comment type="caution">
    <text evidence="4">The sequence shown here is derived from an EMBL/GenBank/DDBJ whole genome shotgun (WGS) entry which is preliminary data.</text>
</comment>
<dbReference type="Proteomes" id="UP001606099">
    <property type="component" value="Unassembled WGS sequence"/>
</dbReference>
<reference evidence="4 5" key="1">
    <citation type="submission" date="2024-08" db="EMBL/GenBank/DDBJ databases">
        <authorList>
            <person name="Lu H."/>
        </authorList>
    </citation>
    <scope>NUCLEOTIDE SEQUENCE [LARGE SCALE GENOMIC DNA]</scope>
    <source>
        <strain evidence="4 5">BYS180W</strain>
    </source>
</reference>
<evidence type="ECO:0000313" key="4">
    <source>
        <dbReference type="EMBL" id="MFG6449505.1"/>
    </source>
</evidence>
<keyword evidence="1 4" id="KW-0378">Hydrolase</keyword>
<evidence type="ECO:0000259" key="3">
    <source>
        <dbReference type="Pfam" id="PF00561"/>
    </source>
</evidence>
<dbReference type="PANTHER" id="PTHR43798:SF31">
    <property type="entry name" value="AB HYDROLASE SUPERFAMILY PROTEIN YCLE"/>
    <property type="match status" value="1"/>
</dbReference>
<dbReference type="Gene3D" id="3.40.50.1820">
    <property type="entry name" value="alpha/beta hydrolase"/>
    <property type="match status" value="1"/>
</dbReference>
<keyword evidence="5" id="KW-1185">Reference proteome</keyword>
<proteinExistence type="predicted"/>
<keyword evidence="2" id="KW-0732">Signal</keyword>
<organism evidence="4 5">
    <name type="scientific">Roseateles rivi</name>
    <dbReference type="NCBI Taxonomy" id="3299028"/>
    <lineage>
        <taxon>Bacteria</taxon>
        <taxon>Pseudomonadati</taxon>
        <taxon>Pseudomonadota</taxon>
        <taxon>Betaproteobacteria</taxon>
        <taxon>Burkholderiales</taxon>
        <taxon>Sphaerotilaceae</taxon>
        <taxon>Roseateles</taxon>
    </lineage>
</organism>